<keyword evidence="5 10" id="KW-0560">Oxidoreductase</keyword>
<dbReference type="Gene3D" id="3.40.50.1970">
    <property type="match status" value="1"/>
</dbReference>
<reference evidence="10" key="1">
    <citation type="submission" date="2024-05" db="EMBL/GenBank/DDBJ databases">
        <title>Planctomycetes of the genus Singulisphaera possess chitinolytic capabilities.</title>
        <authorList>
            <person name="Ivanova A."/>
        </authorList>
    </citation>
    <scope>NUCLEOTIDE SEQUENCE</scope>
    <source>
        <strain evidence="10">Ch08T</strain>
    </source>
</reference>
<keyword evidence="7" id="KW-0443">Lipid metabolism</keyword>
<gene>
    <name evidence="10" type="ORF">V5E97_00035</name>
</gene>
<dbReference type="AlphaFoldDB" id="A0AAU7CH18"/>
<evidence type="ECO:0000256" key="2">
    <source>
        <dbReference type="ARBA" id="ARBA00022516"/>
    </source>
</evidence>
<dbReference type="CDD" id="cd08175">
    <property type="entry name" value="G1PDH"/>
    <property type="match status" value="1"/>
</dbReference>
<proteinExistence type="predicted"/>
<keyword evidence="6" id="KW-0520">NAD</keyword>
<evidence type="ECO:0000256" key="4">
    <source>
        <dbReference type="ARBA" id="ARBA00022857"/>
    </source>
</evidence>
<evidence type="ECO:0000256" key="8">
    <source>
        <dbReference type="ARBA" id="ARBA00023209"/>
    </source>
</evidence>
<dbReference type="GO" id="GO:0008654">
    <property type="term" value="P:phospholipid biosynthetic process"/>
    <property type="evidence" value="ECO:0007669"/>
    <property type="project" value="UniProtKB-KW"/>
</dbReference>
<dbReference type="Gene3D" id="1.20.1090.10">
    <property type="entry name" value="Dehydroquinate synthase-like - alpha domain"/>
    <property type="match status" value="1"/>
</dbReference>
<organism evidence="10">
    <name type="scientific">Singulisphaera sp. Ch08</name>
    <dbReference type="NCBI Taxonomy" id="3120278"/>
    <lineage>
        <taxon>Bacteria</taxon>
        <taxon>Pseudomonadati</taxon>
        <taxon>Planctomycetota</taxon>
        <taxon>Planctomycetia</taxon>
        <taxon>Isosphaerales</taxon>
        <taxon>Isosphaeraceae</taxon>
        <taxon>Singulisphaera</taxon>
    </lineage>
</organism>
<dbReference type="GO" id="GO:0046872">
    <property type="term" value="F:metal ion binding"/>
    <property type="evidence" value="ECO:0007669"/>
    <property type="project" value="UniProtKB-KW"/>
</dbReference>
<evidence type="ECO:0000256" key="3">
    <source>
        <dbReference type="ARBA" id="ARBA00022723"/>
    </source>
</evidence>
<evidence type="ECO:0000256" key="5">
    <source>
        <dbReference type="ARBA" id="ARBA00023002"/>
    </source>
</evidence>
<evidence type="ECO:0000313" key="10">
    <source>
        <dbReference type="EMBL" id="XBH04437.1"/>
    </source>
</evidence>
<keyword evidence="2" id="KW-0444">Lipid biosynthesis</keyword>
<keyword evidence="4" id="KW-0521">NADP</keyword>
<protein>
    <submittedName>
        <fullName evidence="10">Sn-glycerol-1-phosphate dehydrogenase</fullName>
        <ecNumber evidence="10">1.1.1.261</ecNumber>
    </submittedName>
</protein>
<dbReference type="EMBL" id="CP155447">
    <property type="protein sequence ID" value="XBH04437.1"/>
    <property type="molecule type" value="Genomic_DNA"/>
</dbReference>
<keyword evidence="9" id="KW-1208">Phospholipid metabolism</keyword>
<evidence type="ECO:0000256" key="1">
    <source>
        <dbReference type="ARBA" id="ARBA00022490"/>
    </source>
</evidence>
<dbReference type="InterPro" id="IPR016205">
    <property type="entry name" value="Glycerol_DH"/>
</dbReference>
<sequence>MSLSAAEEPLLEGALQAARDTRYLAVEAGVRHKTAEVFASLFGSVPAVIVADQKTFVAAGREVQESFRIAGHAVGKPFIFGPHVYAETPCVKELQKALEGVEGIPVAVGSGTINDLTKLVAHRLGRPYLAVATAASMDGYTAYGASITHYGSKQTFDCPAPKGVLADLDVIARAPRGMNASGYADLMAKEVAGADWIVAEAAGVEPIEPSVWATVQNRLRAWVDSPSGIARNEPDSLRRLVNGLMMSGFAMQAAQTSRPASGAEHQFSHLWDMQHHTFKGAAPSHGFKVGIGTLASLALYDALLRRDLGRLDVEQAIANWQSPRQVERRIVAVFGPGELADKAKQETRAKTPTVDELRTQLTQLRDGWPELRSKLVRHLSPFQKVREALRDAGCPHEPEQIGIPRDRLRLSYEQAYYIRRRFTVLDFARRAGIMDTAVEHLFSARGPWPISALEKRHDV</sequence>
<evidence type="ECO:0000256" key="7">
    <source>
        <dbReference type="ARBA" id="ARBA00023098"/>
    </source>
</evidence>
<dbReference type="EC" id="1.1.1.261" evidence="10"/>
<keyword evidence="3" id="KW-0479">Metal-binding</keyword>
<name>A0AAU7CH18_9BACT</name>
<keyword evidence="8" id="KW-0594">Phospholipid biosynthesis</keyword>
<evidence type="ECO:0000256" key="6">
    <source>
        <dbReference type="ARBA" id="ARBA00023027"/>
    </source>
</evidence>
<accession>A0AAU7CH18</accession>
<dbReference type="Pfam" id="PF13685">
    <property type="entry name" value="Fe-ADH_2"/>
    <property type="match status" value="1"/>
</dbReference>
<keyword evidence="1" id="KW-0963">Cytoplasm</keyword>
<dbReference type="RefSeq" id="WP_406697199.1">
    <property type="nucleotide sequence ID" value="NZ_CP155447.1"/>
</dbReference>
<evidence type="ECO:0000256" key="9">
    <source>
        <dbReference type="ARBA" id="ARBA00023264"/>
    </source>
</evidence>
<dbReference type="InterPro" id="IPR032837">
    <property type="entry name" value="G1PDH"/>
</dbReference>
<dbReference type="PANTHER" id="PTHR43616:SF5">
    <property type="entry name" value="GLYCEROL DEHYDROGENASE 1"/>
    <property type="match status" value="1"/>
</dbReference>
<dbReference type="GO" id="GO:0050492">
    <property type="term" value="F:glycerol-1-phosphate dehydrogenase [NAD(P)+] activity"/>
    <property type="evidence" value="ECO:0007669"/>
    <property type="project" value="UniProtKB-EC"/>
</dbReference>
<dbReference type="PANTHER" id="PTHR43616">
    <property type="entry name" value="GLYCEROL DEHYDROGENASE"/>
    <property type="match status" value="1"/>
</dbReference>
<dbReference type="SUPFAM" id="SSF56796">
    <property type="entry name" value="Dehydroquinate synthase-like"/>
    <property type="match status" value="1"/>
</dbReference>